<dbReference type="GO" id="GO:0046872">
    <property type="term" value="F:metal ion binding"/>
    <property type="evidence" value="ECO:0007669"/>
    <property type="project" value="UniProtKB-KW"/>
</dbReference>
<dbReference type="InterPro" id="IPR002326">
    <property type="entry name" value="Cyt_c1"/>
</dbReference>
<dbReference type="Proteomes" id="UP000282106">
    <property type="component" value="Unassembled WGS sequence"/>
</dbReference>
<evidence type="ECO:0000256" key="5">
    <source>
        <dbReference type="ARBA" id="ARBA00022989"/>
    </source>
</evidence>
<dbReference type="SUPFAM" id="SSF46626">
    <property type="entry name" value="Cytochrome c"/>
    <property type="match status" value="1"/>
</dbReference>
<feature type="transmembrane region" description="Helical" evidence="9">
    <location>
        <begin position="223"/>
        <end position="241"/>
    </location>
</feature>
<evidence type="ECO:0000256" key="7">
    <source>
        <dbReference type="ARBA" id="ARBA00023136"/>
    </source>
</evidence>
<comment type="subcellular location">
    <subcellularLocation>
        <location evidence="1">Membrane</location>
    </subcellularLocation>
</comment>
<evidence type="ECO:0000256" key="8">
    <source>
        <dbReference type="PIRSR" id="PIRSR602326-1"/>
    </source>
</evidence>
<comment type="cofactor">
    <cofactor evidence="8">
        <name>heme c</name>
        <dbReference type="ChEBI" id="CHEBI:61717"/>
    </cofactor>
    <text evidence="8">Binds 1 heme c group covalently per subunit.</text>
</comment>
<evidence type="ECO:0000256" key="2">
    <source>
        <dbReference type="ARBA" id="ARBA00022617"/>
    </source>
</evidence>
<keyword evidence="2 8" id="KW-0349">Heme</keyword>
<gene>
    <name evidence="11" type="ORF">ED208_06285</name>
</gene>
<proteinExistence type="predicted"/>
<evidence type="ECO:0000256" key="3">
    <source>
        <dbReference type="ARBA" id="ARBA00022692"/>
    </source>
</evidence>
<keyword evidence="12" id="KW-1185">Reference proteome</keyword>
<dbReference type="AlphaFoldDB" id="A0A3N0VH08"/>
<keyword evidence="6 8" id="KW-0408">Iron</keyword>
<dbReference type="PANTHER" id="PTHR10266">
    <property type="entry name" value="CYTOCHROME C1"/>
    <property type="match status" value="1"/>
</dbReference>
<accession>A0A3N0VH08</accession>
<evidence type="ECO:0000256" key="4">
    <source>
        <dbReference type="ARBA" id="ARBA00022723"/>
    </source>
</evidence>
<dbReference type="Gene3D" id="1.10.760.10">
    <property type="entry name" value="Cytochrome c-like domain"/>
    <property type="match status" value="1"/>
</dbReference>
<feature type="binding site" description="covalent" evidence="8">
    <location>
        <position position="60"/>
    </location>
    <ligand>
        <name>heme c</name>
        <dbReference type="ChEBI" id="CHEBI:61717"/>
    </ligand>
</feature>
<sequence length="250" mass="27420">MTLTKILASGLLALAGIGASGAALASSGGAELQYFRADTGNLPSLQRGARDFMAYCSGCHGLKYLRYNRLAQDLQIPEELLKANLMFTSEKPGDTIVSALPKNAADWFGAQPPDLSLTARSRGAEWVYTYLQSFYLDPSRPLGVNNTVLPGASMPHVLWELQGLQAKVEHHGEAAAEGEHGAKPFELVQKGKLSPEEYKKFVGDLTNFLVYAAEPGRNHRIAFGWKVLAFLSVFFVLAYALKKEYWKDVH</sequence>
<feature type="binding site" description="covalent" evidence="8">
    <location>
        <position position="56"/>
    </location>
    <ligand>
        <name>heme c</name>
        <dbReference type="ChEBI" id="CHEBI:61717"/>
    </ligand>
</feature>
<dbReference type="GO" id="GO:0009055">
    <property type="term" value="F:electron transfer activity"/>
    <property type="evidence" value="ECO:0007669"/>
    <property type="project" value="InterPro"/>
</dbReference>
<feature type="binding site" description="covalent" evidence="8">
    <location>
        <position position="59"/>
    </location>
    <ligand>
        <name>heme c</name>
        <dbReference type="ChEBI" id="CHEBI:61717"/>
    </ligand>
</feature>
<comment type="caution">
    <text evidence="11">The sequence shown here is derived from an EMBL/GenBank/DDBJ whole genome shotgun (WGS) entry which is preliminary data.</text>
</comment>
<dbReference type="InParanoid" id="A0A3N0VH08"/>
<dbReference type="PANTHER" id="PTHR10266:SF3">
    <property type="entry name" value="CYTOCHROME C1, HEME PROTEIN, MITOCHONDRIAL"/>
    <property type="match status" value="1"/>
</dbReference>
<dbReference type="EMBL" id="RJVO01000002">
    <property type="protein sequence ID" value="ROH91974.1"/>
    <property type="molecule type" value="Genomic_DNA"/>
</dbReference>
<evidence type="ECO:0000256" key="1">
    <source>
        <dbReference type="ARBA" id="ARBA00004370"/>
    </source>
</evidence>
<evidence type="ECO:0000256" key="6">
    <source>
        <dbReference type="ARBA" id="ARBA00023004"/>
    </source>
</evidence>
<dbReference type="GO" id="GO:0016020">
    <property type="term" value="C:membrane"/>
    <property type="evidence" value="ECO:0007669"/>
    <property type="project" value="UniProtKB-SubCell"/>
</dbReference>
<feature type="chain" id="PRO_5018310751" evidence="10">
    <location>
        <begin position="26"/>
        <end position="250"/>
    </location>
</feature>
<dbReference type="RefSeq" id="WP_123211018.1">
    <property type="nucleotide sequence ID" value="NZ_RJVO01000002.1"/>
</dbReference>
<evidence type="ECO:0000313" key="12">
    <source>
        <dbReference type="Proteomes" id="UP000282106"/>
    </source>
</evidence>
<keyword evidence="4 8" id="KW-0479">Metal-binding</keyword>
<dbReference type="InterPro" id="IPR036909">
    <property type="entry name" value="Cyt_c-like_dom_sf"/>
</dbReference>
<evidence type="ECO:0000256" key="9">
    <source>
        <dbReference type="SAM" id="Phobius"/>
    </source>
</evidence>
<name>A0A3N0VH08_9GAMM</name>
<keyword evidence="7 9" id="KW-0472">Membrane</keyword>
<organism evidence="11 12">
    <name type="scientific">Stagnimonas aquatica</name>
    <dbReference type="NCBI Taxonomy" id="2689987"/>
    <lineage>
        <taxon>Bacteria</taxon>
        <taxon>Pseudomonadati</taxon>
        <taxon>Pseudomonadota</taxon>
        <taxon>Gammaproteobacteria</taxon>
        <taxon>Nevskiales</taxon>
        <taxon>Nevskiaceae</taxon>
        <taxon>Stagnimonas</taxon>
    </lineage>
</organism>
<dbReference type="GO" id="GO:0020037">
    <property type="term" value="F:heme binding"/>
    <property type="evidence" value="ECO:0007669"/>
    <property type="project" value="InterPro"/>
</dbReference>
<reference evidence="11 12" key="1">
    <citation type="submission" date="2018-10" db="EMBL/GenBank/DDBJ databases">
        <authorList>
            <person name="Chen W.-M."/>
        </authorList>
    </citation>
    <scope>NUCLEOTIDE SEQUENCE [LARGE SCALE GENOMIC DNA]</scope>
    <source>
        <strain evidence="11 12">THS-13</strain>
    </source>
</reference>
<protein>
    <submittedName>
        <fullName evidence="11">Cytochrome c1</fullName>
    </submittedName>
</protein>
<evidence type="ECO:0000313" key="11">
    <source>
        <dbReference type="EMBL" id="ROH91974.1"/>
    </source>
</evidence>
<dbReference type="Pfam" id="PF02167">
    <property type="entry name" value="Cytochrom_C1"/>
    <property type="match status" value="1"/>
</dbReference>
<keyword evidence="3 9" id="KW-0812">Transmembrane</keyword>
<keyword evidence="5 9" id="KW-1133">Transmembrane helix</keyword>
<feature type="signal peptide" evidence="10">
    <location>
        <begin position="1"/>
        <end position="25"/>
    </location>
</feature>
<keyword evidence="10" id="KW-0732">Signal</keyword>
<evidence type="ECO:0000256" key="10">
    <source>
        <dbReference type="SAM" id="SignalP"/>
    </source>
</evidence>